<feature type="domain" description="DDE Tnp4" evidence="3">
    <location>
        <begin position="127"/>
        <end position="186"/>
    </location>
</feature>
<dbReference type="GO" id="GO:0046872">
    <property type="term" value="F:metal ion binding"/>
    <property type="evidence" value="ECO:0007669"/>
    <property type="project" value="UniProtKB-KW"/>
</dbReference>
<evidence type="ECO:0000259" key="3">
    <source>
        <dbReference type="Pfam" id="PF13359"/>
    </source>
</evidence>
<dbReference type="Pfam" id="PF13359">
    <property type="entry name" value="DDE_Tnp_4"/>
    <property type="match status" value="1"/>
</dbReference>
<organism evidence="4 5">
    <name type="scientific">Branchiostoma lanceolatum</name>
    <name type="common">Common lancelet</name>
    <name type="synonym">Amphioxus lanceolatum</name>
    <dbReference type="NCBI Taxonomy" id="7740"/>
    <lineage>
        <taxon>Eukaryota</taxon>
        <taxon>Metazoa</taxon>
        <taxon>Chordata</taxon>
        <taxon>Cephalochordata</taxon>
        <taxon>Leptocardii</taxon>
        <taxon>Amphioxiformes</taxon>
        <taxon>Branchiostomatidae</taxon>
        <taxon>Branchiostoma</taxon>
    </lineage>
</organism>
<keyword evidence="5" id="KW-1185">Reference proteome</keyword>
<keyword evidence="2" id="KW-0479">Metal-binding</keyword>
<dbReference type="InterPro" id="IPR027806">
    <property type="entry name" value="HARBI1_dom"/>
</dbReference>
<evidence type="ECO:0000313" key="5">
    <source>
        <dbReference type="Proteomes" id="UP000838412"/>
    </source>
</evidence>
<gene>
    <name evidence="4" type="primary">Hypp2785</name>
    <name evidence="4" type="ORF">BLAG_LOCUS18409</name>
</gene>
<dbReference type="EMBL" id="OV696689">
    <property type="protein sequence ID" value="CAH1263847.1"/>
    <property type="molecule type" value="Genomic_DNA"/>
</dbReference>
<dbReference type="AlphaFoldDB" id="A0A8K0ERN9"/>
<dbReference type="Proteomes" id="UP000838412">
    <property type="component" value="Chromosome 4"/>
</dbReference>
<sequence>MVELRNEDTRAFQNFMRMPPAVYDELLARVGRRLSIEDTFMRHSLEPGLKLELTLQHIISGNTYASMKFTWRVPHNTISVIVPQVCGAIIAEYLDQVMVCPSTPNQWHQIADRFLQKWNFPHTWGAIDGKHVACCRCPENSGPMYFNYKGFYFILLFAMVDADYKFIWADIGGFGSASDAQVFNGSAPGMRPAVVVGIRNALSTRT</sequence>
<accession>A0A8K0ERN9</accession>
<protein>
    <submittedName>
        <fullName evidence="4">Hypp2785 protein</fullName>
    </submittedName>
</protein>
<evidence type="ECO:0000256" key="1">
    <source>
        <dbReference type="ARBA" id="ARBA00001968"/>
    </source>
</evidence>
<proteinExistence type="predicted"/>
<name>A0A8K0ERN9_BRALA</name>
<evidence type="ECO:0000313" key="4">
    <source>
        <dbReference type="EMBL" id="CAH1263847.1"/>
    </source>
</evidence>
<comment type="cofactor">
    <cofactor evidence="1">
        <name>a divalent metal cation</name>
        <dbReference type="ChEBI" id="CHEBI:60240"/>
    </cofactor>
</comment>
<dbReference type="OrthoDB" id="10051449at2759"/>
<reference evidence="4" key="1">
    <citation type="submission" date="2022-01" db="EMBL/GenBank/DDBJ databases">
        <authorList>
            <person name="Braso-Vives M."/>
        </authorList>
    </citation>
    <scope>NUCLEOTIDE SEQUENCE</scope>
</reference>
<evidence type="ECO:0000256" key="2">
    <source>
        <dbReference type="ARBA" id="ARBA00022723"/>
    </source>
</evidence>